<keyword evidence="3" id="KW-1133">Transmembrane helix</keyword>
<keyword evidence="1 2" id="KW-0443">Lipid metabolism</keyword>
<dbReference type="Proteomes" id="UP001157914">
    <property type="component" value="Unassembled WGS sequence"/>
</dbReference>
<evidence type="ECO:0000256" key="3">
    <source>
        <dbReference type="SAM" id="Phobius"/>
    </source>
</evidence>
<evidence type="ECO:0000259" key="4">
    <source>
        <dbReference type="PROSITE" id="PS51635"/>
    </source>
</evidence>
<sequence>MQPVKFLFRLSLYAFALVGIIAAGALAAFVLLMPRPMPDPVLPVDYPAGAYPIGGSAPTYPEDFAKFAPGKPADEPFRLLAISEGGAGGAYGAGLLAASTASADWPDFDIYTGVSVGALLATMAFADKAGSDHLRPLITEIAETIEEDAKRPKVLDLFGILFGRGAQISNDIEAIIRKTIDQDTVARIARRHAAGKRLYVVSVDLTAGSPVLWDIGAIAARPGPGNVARVHQALLASIGVPGVFPSQVVEARGDQTLHIDGAIMRPFYISDHFIKLGRERPIQIHFLVNIKLNSPPVTQAITPRLDAIIHRLLYLTLRTQTDIFLERLLLDKMLFGWSVNVAAIPADTPGIHAIEAMTPQGLATAFDTAYASANAALTENGALGKVWVPLTADVIGRDIPCGPLSQAC</sequence>
<comment type="caution">
    <text evidence="5">The sequence shown here is derived from an EMBL/GenBank/DDBJ whole genome shotgun (WGS) entry which is preliminary data.</text>
</comment>
<keyword evidence="3" id="KW-0472">Membrane</keyword>
<reference evidence="5 6" key="1">
    <citation type="submission" date="2017-05" db="EMBL/GenBank/DDBJ databases">
        <authorList>
            <person name="Varghese N."/>
            <person name="Submissions S."/>
        </authorList>
    </citation>
    <scope>NUCLEOTIDE SEQUENCE [LARGE SCALE GENOMIC DNA]</scope>
    <source>
        <strain evidence="5 6">DSM 15949</strain>
    </source>
</reference>
<keyword evidence="2" id="KW-0442">Lipid degradation</keyword>
<dbReference type="SUPFAM" id="SSF52151">
    <property type="entry name" value="FabD/lysophospholipase-like"/>
    <property type="match status" value="1"/>
</dbReference>
<evidence type="ECO:0000313" key="6">
    <source>
        <dbReference type="Proteomes" id="UP001157914"/>
    </source>
</evidence>
<evidence type="ECO:0000256" key="2">
    <source>
        <dbReference type="PROSITE-ProRule" id="PRU01161"/>
    </source>
</evidence>
<proteinExistence type="predicted"/>
<dbReference type="PROSITE" id="PS51635">
    <property type="entry name" value="PNPLA"/>
    <property type="match status" value="1"/>
</dbReference>
<gene>
    <name evidence="5" type="ORF">SAMN06265374_2572</name>
</gene>
<accession>A0ABY1P6W5</accession>
<keyword evidence="6" id="KW-1185">Reference proteome</keyword>
<dbReference type="RefSeq" id="WP_155189326.1">
    <property type="nucleotide sequence ID" value="NZ_BAAAEA010000002.1"/>
</dbReference>
<organism evidence="5 6">
    <name type="scientific">Roseibium denhamense</name>
    <dbReference type="NCBI Taxonomy" id="76305"/>
    <lineage>
        <taxon>Bacteria</taxon>
        <taxon>Pseudomonadati</taxon>
        <taxon>Pseudomonadota</taxon>
        <taxon>Alphaproteobacteria</taxon>
        <taxon>Hyphomicrobiales</taxon>
        <taxon>Stappiaceae</taxon>
        <taxon>Roseibium</taxon>
    </lineage>
</organism>
<dbReference type="Pfam" id="PF01734">
    <property type="entry name" value="Patatin"/>
    <property type="match status" value="1"/>
</dbReference>
<dbReference type="EMBL" id="FXTT01000003">
    <property type="protein sequence ID" value="SMP25505.1"/>
    <property type="molecule type" value="Genomic_DNA"/>
</dbReference>
<feature type="transmembrane region" description="Helical" evidence="3">
    <location>
        <begin position="12"/>
        <end position="33"/>
    </location>
</feature>
<name>A0ABY1P6W5_9HYPH</name>
<dbReference type="InterPro" id="IPR002641">
    <property type="entry name" value="PNPLA_dom"/>
</dbReference>
<feature type="short sequence motif" description="GXSXG" evidence="2">
    <location>
        <begin position="113"/>
        <end position="117"/>
    </location>
</feature>
<keyword evidence="3" id="KW-0812">Transmembrane</keyword>
<keyword evidence="2" id="KW-0378">Hydrolase</keyword>
<feature type="domain" description="PNPLA" evidence="4">
    <location>
        <begin position="80"/>
        <end position="273"/>
    </location>
</feature>
<evidence type="ECO:0000256" key="1">
    <source>
        <dbReference type="ARBA" id="ARBA00023098"/>
    </source>
</evidence>
<comment type="caution">
    <text evidence="2">Lacks conserved residue(s) required for the propagation of feature annotation.</text>
</comment>
<dbReference type="Gene3D" id="3.40.1090.10">
    <property type="entry name" value="Cytosolic phospholipase A2 catalytic domain"/>
    <property type="match status" value="1"/>
</dbReference>
<feature type="short sequence motif" description="DGA/G" evidence="2">
    <location>
        <begin position="260"/>
        <end position="262"/>
    </location>
</feature>
<feature type="active site" description="Proton acceptor" evidence="2">
    <location>
        <position position="260"/>
    </location>
</feature>
<dbReference type="InterPro" id="IPR016035">
    <property type="entry name" value="Acyl_Trfase/lysoPLipase"/>
</dbReference>
<protein>
    <submittedName>
        <fullName evidence="5">Predicted acylesterase/phospholipase RssA, contains patatin domain</fullName>
    </submittedName>
</protein>
<evidence type="ECO:0000313" key="5">
    <source>
        <dbReference type="EMBL" id="SMP25505.1"/>
    </source>
</evidence>
<feature type="active site" description="Nucleophile" evidence="2">
    <location>
        <position position="115"/>
    </location>
</feature>